<evidence type="ECO:0000256" key="1">
    <source>
        <dbReference type="SAM" id="MobiDB-lite"/>
    </source>
</evidence>
<comment type="caution">
    <text evidence="2">The sequence shown here is derived from an EMBL/GenBank/DDBJ whole genome shotgun (WGS) entry which is preliminary data.</text>
</comment>
<proteinExistence type="predicted"/>
<feature type="compositionally biased region" description="Polar residues" evidence="1">
    <location>
        <begin position="51"/>
        <end position="61"/>
    </location>
</feature>
<protein>
    <submittedName>
        <fullName evidence="2">Uncharacterized protein</fullName>
    </submittedName>
</protein>
<feature type="compositionally biased region" description="Pro residues" evidence="1">
    <location>
        <begin position="33"/>
        <end position="42"/>
    </location>
</feature>
<keyword evidence="3" id="KW-1185">Reference proteome</keyword>
<gene>
    <name evidence="2" type="ORF">JOQ06_029287</name>
</gene>
<organism evidence="2 3">
    <name type="scientific">Pogonophryne albipinna</name>
    <dbReference type="NCBI Taxonomy" id="1090488"/>
    <lineage>
        <taxon>Eukaryota</taxon>
        <taxon>Metazoa</taxon>
        <taxon>Chordata</taxon>
        <taxon>Craniata</taxon>
        <taxon>Vertebrata</taxon>
        <taxon>Euteleostomi</taxon>
        <taxon>Actinopterygii</taxon>
        <taxon>Neopterygii</taxon>
        <taxon>Teleostei</taxon>
        <taxon>Neoteleostei</taxon>
        <taxon>Acanthomorphata</taxon>
        <taxon>Eupercaria</taxon>
        <taxon>Perciformes</taxon>
        <taxon>Notothenioidei</taxon>
        <taxon>Pogonophryne</taxon>
    </lineage>
</organism>
<feature type="compositionally biased region" description="Polar residues" evidence="1">
    <location>
        <begin position="196"/>
        <end position="206"/>
    </location>
</feature>
<feature type="non-terminal residue" evidence="2">
    <location>
        <position position="206"/>
    </location>
</feature>
<accession>A0AAD6BD01</accession>
<dbReference type="AlphaFoldDB" id="A0AAD6BD01"/>
<feature type="region of interest" description="Disordered" evidence="1">
    <location>
        <begin position="178"/>
        <end position="206"/>
    </location>
</feature>
<evidence type="ECO:0000313" key="2">
    <source>
        <dbReference type="EMBL" id="KAJ4939851.1"/>
    </source>
</evidence>
<sequence length="206" mass="21652">MRKNKEQTSAPNRPQMGGSKLGMPVEDSRRPPTIQPPPPPATAGPGAVENGSVTENRQTDTLVEYLDGTVDPGISWGPKEQRGNGQAQLQRETTDGPDLFGMSSKGSAELAGLPPVFSAKRSALSIVVGCAPACNVKPTKRLHNTKTTWEDSVYNQALEWLAPAGCRAPVNQRPTPAGTFPCSDKVPIDPSVAPVTGSSLSGGNKQ</sequence>
<feature type="region of interest" description="Disordered" evidence="1">
    <location>
        <begin position="1"/>
        <end position="106"/>
    </location>
</feature>
<reference evidence="2" key="1">
    <citation type="submission" date="2022-11" db="EMBL/GenBank/DDBJ databases">
        <title>Chromosome-level genome of Pogonophryne albipinna.</title>
        <authorList>
            <person name="Jo E."/>
        </authorList>
    </citation>
    <scope>NUCLEOTIDE SEQUENCE</scope>
    <source>
        <strain evidence="2">SGF0006</strain>
        <tissue evidence="2">Muscle</tissue>
    </source>
</reference>
<dbReference type="Proteomes" id="UP001219934">
    <property type="component" value="Unassembled WGS sequence"/>
</dbReference>
<name>A0AAD6BD01_9TELE</name>
<dbReference type="EMBL" id="JAPTMU010000008">
    <property type="protein sequence ID" value="KAJ4939851.1"/>
    <property type="molecule type" value="Genomic_DNA"/>
</dbReference>
<evidence type="ECO:0000313" key="3">
    <source>
        <dbReference type="Proteomes" id="UP001219934"/>
    </source>
</evidence>